<feature type="signal peptide" evidence="1">
    <location>
        <begin position="1"/>
        <end position="27"/>
    </location>
</feature>
<feature type="chain" id="PRO_5012702825" description="DUF2059 domain-containing protein" evidence="1">
    <location>
        <begin position="28"/>
        <end position="168"/>
    </location>
</feature>
<dbReference type="AlphaFoldDB" id="A0A1M5K275"/>
<evidence type="ECO:0000313" key="4">
    <source>
        <dbReference type="Proteomes" id="UP000184485"/>
    </source>
</evidence>
<organism evidence="3 4">
    <name type="scientific">Kaistia soli DSM 19436</name>
    <dbReference type="NCBI Taxonomy" id="1122133"/>
    <lineage>
        <taxon>Bacteria</taxon>
        <taxon>Pseudomonadati</taxon>
        <taxon>Pseudomonadota</taxon>
        <taxon>Alphaproteobacteria</taxon>
        <taxon>Hyphomicrobiales</taxon>
        <taxon>Kaistiaceae</taxon>
        <taxon>Kaistia</taxon>
    </lineage>
</organism>
<reference evidence="3 4" key="1">
    <citation type="submission" date="2016-11" db="EMBL/GenBank/DDBJ databases">
        <authorList>
            <person name="Jaros S."/>
            <person name="Januszkiewicz K."/>
            <person name="Wedrychowicz H."/>
        </authorList>
    </citation>
    <scope>NUCLEOTIDE SEQUENCE [LARGE SCALE GENOMIC DNA]</scope>
    <source>
        <strain evidence="3 4">DSM 19436</strain>
    </source>
</reference>
<dbReference type="Proteomes" id="UP000184485">
    <property type="component" value="Unassembled WGS sequence"/>
</dbReference>
<dbReference type="EMBL" id="FQUP01000005">
    <property type="protein sequence ID" value="SHG46609.1"/>
    <property type="molecule type" value="Genomic_DNA"/>
</dbReference>
<keyword evidence="1" id="KW-0732">Signal</keyword>
<dbReference type="InterPro" id="IPR018637">
    <property type="entry name" value="DUF2059"/>
</dbReference>
<feature type="domain" description="DUF2059" evidence="2">
    <location>
        <begin position="94"/>
        <end position="149"/>
    </location>
</feature>
<accession>A0A1M5K275</accession>
<keyword evidence="4" id="KW-1185">Reference proteome</keyword>
<dbReference type="RefSeq" id="WP_073057136.1">
    <property type="nucleotide sequence ID" value="NZ_FQUP01000005.1"/>
</dbReference>
<evidence type="ECO:0000256" key="1">
    <source>
        <dbReference type="SAM" id="SignalP"/>
    </source>
</evidence>
<sequence length="168" mass="18276">MTLIRSSLRAAVLAIGLMVGCAGVASAEEVTESHLQAAVAAVQAAKTSRGFDNLLPLLAQQTQNRLIRMRPDQHVLIGQVVDAEALDLVARRADLDNDVARIWAKYFTEDELNAITTFYKSPAGAKLADIGPKVVGETLQSVKGWSDRVGEEMFEKSREELKKKGVDL</sequence>
<dbReference type="PROSITE" id="PS51257">
    <property type="entry name" value="PROKAR_LIPOPROTEIN"/>
    <property type="match status" value="1"/>
</dbReference>
<evidence type="ECO:0000313" key="3">
    <source>
        <dbReference type="EMBL" id="SHG46609.1"/>
    </source>
</evidence>
<dbReference type="Pfam" id="PF09832">
    <property type="entry name" value="DUF2059"/>
    <property type="match status" value="1"/>
</dbReference>
<name>A0A1M5K275_9HYPH</name>
<protein>
    <recommendedName>
        <fullName evidence="2">DUF2059 domain-containing protein</fullName>
    </recommendedName>
</protein>
<evidence type="ECO:0000259" key="2">
    <source>
        <dbReference type="Pfam" id="PF09832"/>
    </source>
</evidence>
<gene>
    <name evidence="3" type="ORF">SAMN02745157_4264</name>
</gene>
<proteinExistence type="predicted"/>
<dbReference type="STRING" id="1122133.SAMN02745157_4264"/>